<dbReference type="InterPro" id="IPR009389">
    <property type="entry name" value="DUF1045"/>
</dbReference>
<dbReference type="AlphaFoldDB" id="A0A2W5QE63"/>
<dbReference type="EMBL" id="QFPW01000006">
    <property type="protein sequence ID" value="PZQ49700.1"/>
    <property type="molecule type" value="Genomic_DNA"/>
</dbReference>
<evidence type="ECO:0000313" key="1">
    <source>
        <dbReference type="EMBL" id="PZQ49700.1"/>
    </source>
</evidence>
<accession>A0A2W5QE63</accession>
<reference evidence="1 2" key="1">
    <citation type="submission" date="2017-08" db="EMBL/GenBank/DDBJ databases">
        <title>Infants hospitalized years apart are colonized by the same room-sourced microbial strains.</title>
        <authorList>
            <person name="Brooks B."/>
            <person name="Olm M.R."/>
            <person name="Firek B.A."/>
            <person name="Baker R."/>
            <person name="Thomas B.C."/>
            <person name="Morowitz M.J."/>
            <person name="Banfield J.F."/>
        </authorList>
    </citation>
    <scope>NUCLEOTIDE SEQUENCE [LARGE SCALE GENOMIC DNA]</scope>
    <source>
        <strain evidence="1">S2_005_002_R2_34</strain>
    </source>
</reference>
<organism evidence="1 2">
    <name type="scientific">Rhodovulum sulfidophilum</name>
    <name type="common">Rhodobacter sulfidophilus</name>
    <dbReference type="NCBI Taxonomy" id="35806"/>
    <lineage>
        <taxon>Bacteria</taxon>
        <taxon>Pseudomonadati</taxon>
        <taxon>Pseudomonadota</taxon>
        <taxon>Alphaproteobacteria</taxon>
        <taxon>Rhodobacterales</taxon>
        <taxon>Paracoccaceae</taxon>
        <taxon>Rhodovulum</taxon>
    </lineage>
</organism>
<dbReference type="PIRSF" id="PIRSF033328">
    <property type="entry name" value="Phest_Mll4975"/>
    <property type="match status" value="1"/>
</dbReference>
<dbReference type="Gene3D" id="3.90.1140.10">
    <property type="entry name" value="Cyclic phosphodiesterase"/>
    <property type="match status" value="1"/>
</dbReference>
<name>A0A2W5QE63_RHOSU</name>
<proteinExistence type="predicted"/>
<sequence length="238" mass="25954">MRDIRRWAIYLAPKMNGPLARFGADWLGWDAQAGRPRDGFEVPGLPMSRAALTEAPRRYGFHGTLKPPFVLAPGQEPALLDAEVTALASEFAPFDLPLALTTLDDFLALTPAAPRPALDRLAEACVTRLDGFRAPASAEEIARRRPDRLDAAQRLNLETWGYPFVLGEFRFHMTLTGPLDAKTRAATAATLAPLLAGALARPYPVEDICLFGEDMDGMFHLLKRFPFAGAAGAETAPR</sequence>
<gene>
    <name evidence="1" type="ORF">DI556_09520</name>
</gene>
<dbReference type="Pfam" id="PF06299">
    <property type="entry name" value="DUF1045"/>
    <property type="match status" value="1"/>
</dbReference>
<dbReference type="NCBIfam" id="TIGR03223">
    <property type="entry name" value="Phn_opern_protn"/>
    <property type="match status" value="1"/>
</dbReference>
<dbReference type="Proteomes" id="UP000249185">
    <property type="component" value="Unassembled WGS sequence"/>
</dbReference>
<protein>
    <submittedName>
        <fullName evidence="1">Phosphonate metabolism protein</fullName>
    </submittedName>
</protein>
<comment type="caution">
    <text evidence="1">The sequence shown here is derived from an EMBL/GenBank/DDBJ whole genome shotgun (WGS) entry which is preliminary data.</text>
</comment>
<evidence type="ECO:0000313" key="2">
    <source>
        <dbReference type="Proteomes" id="UP000249185"/>
    </source>
</evidence>